<dbReference type="Gene3D" id="3.40.190.10">
    <property type="entry name" value="Periplasmic binding protein-like II"/>
    <property type="match status" value="1"/>
</dbReference>
<organism evidence="9 10">
    <name type="scientific">Pseudohongiella acticola</name>
    <dbReference type="NCBI Taxonomy" id="1524254"/>
    <lineage>
        <taxon>Bacteria</taxon>
        <taxon>Pseudomonadati</taxon>
        <taxon>Pseudomonadota</taxon>
        <taxon>Gammaproteobacteria</taxon>
        <taxon>Pseudomonadales</taxon>
        <taxon>Pseudohongiellaceae</taxon>
        <taxon>Pseudohongiella</taxon>
    </lineage>
</organism>
<evidence type="ECO:0000256" key="5">
    <source>
        <dbReference type="ARBA" id="ARBA00022856"/>
    </source>
</evidence>
<evidence type="ECO:0000259" key="8">
    <source>
        <dbReference type="Pfam" id="PF00496"/>
    </source>
</evidence>
<keyword evidence="6" id="KW-0653">Protein transport</keyword>
<dbReference type="RefSeq" id="WP_070116425.1">
    <property type="nucleotide sequence ID" value="NZ_MASR01000001.1"/>
</dbReference>
<sequence length="572" mass="64851">MNQTDPADVKQATGDRLTRAAGKQLAIYAAAAVALLVAMMFVLNVLASLTSSAAGMSRMAVDVENNTITSYLREEPPQMDSMRASDAVSAIVMYHVMEGLLRYDANGELVGGVAERWEQDGTRFTFWLRDDARWSNGAPVTAHDFEFAWKTVLDPATASQYAFILYPILNAEKANNGEVSVDEVGVEAIDDFTLEVNLETPIAYFDRMVGYVTYLPVNEEFYNQTNGRYGADADEMIYNGPFVMTSWVHGASMQLRKNSDYWGAERIRLDGINFAHMTSDSNTLLNLFQDNQIVIADLTAEMLDQAMLQRWSLSQFMEGTVFYTEFNHRPERLTSNWHLRKALSLVHDSSELVNRVIKLPGYLPGKSLFPYWVEGMDGPFRDEYPVPEQPRNIELAREHLAMALDELGLEELPPLVFLSSETPVARIQAEYYQEVFKRYLDIDLLIDAQIFRQRLEKMTAGDFDMVGAGWGPDYNDPLTFADLFASWNLSNRGRYSNPALDAQVRIAQSSLDRQERFDAFGEIQRILTEDVVIMPDYERGYVYVTDSQVRGIVRHVFASEVDFTHAWIEPGE</sequence>
<dbReference type="GO" id="GO:0015833">
    <property type="term" value="P:peptide transport"/>
    <property type="evidence" value="ECO:0007669"/>
    <property type="project" value="UniProtKB-KW"/>
</dbReference>
<dbReference type="InterPro" id="IPR039424">
    <property type="entry name" value="SBP_5"/>
</dbReference>
<dbReference type="CDD" id="cd08504">
    <property type="entry name" value="PBP2_OppA"/>
    <property type="match status" value="1"/>
</dbReference>
<dbReference type="SUPFAM" id="SSF53850">
    <property type="entry name" value="Periplasmic binding protein-like II"/>
    <property type="match status" value="1"/>
</dbReference>
<comment type="similarity">
    <text evidence="2">Belongs to the bacterial solute-binding protein 5 family.</text>
</comment>
<dbReference type="Gene3D" id="3.10.105.10">
    <property type="entry name" value="Dipeptide-binding Protein, Domain 3"/>
    <property type="match status" value="1"/>
</dbReference>
<comment type="caution">
    <text evidence="9">The sequence shown here is derived from an EMBL/GenBank/DDBJ whole genome shotgun (WGS) entry which is preliminary data.</text>
</comment>
<evidence type="ECO:0000256" key="3">
    <source>
        <dbReference type="ARBA" id="ARBA00022448"/>
    </source>
</evidence>
<evidence type="ECO:0000313" key="9">
    <source>
        <dbReference type="EMBL" id="OFE12816.1"/>
    </source>
</evidence>
<dbReference type="GO" id="GO:0030288">
    <property type="term" value="C:outer membrane-bounded periplasmic space"/>
    <property type="evidence" value="ECO:0007669"/>
    <property type="project" value="UniProtKB-ARBA"/>
</dbReference>
<accession>A0A1E8CK27</accession>
<dbReference type="Pfam" id="PF00496">
    <property type="entry name" value="SBP_bac_5"/>
    <property type="match status" value="1"/>
</dbReference>
<proteinExistence type="inferred from homology"/>
<dbReference type="GO" id="GO:1904680">
    <property type="term" value="F:peptide transmembrane transporter activity"/>
    <property type="evidence" value="ECO:0007669"/>
    <property type="project" value="TreeGrafter"/>
</dbReference>
<dbReference type="InterPro" id="IPR000914">
    <property type="entry name" value="SBP_5_dom"/>
</dbReference>
<keyword evidence="5" id="KW-0571">Peptide transport</keyword>
<keyword evidence="7" id="KW-0812">Transmembrane</keyword>
<evidence type="ECO:0000256" key="2">
    <source>
        <dbReference type="ARBA" id="ARBA00005695"/>
    </source>
</evidence>
<dbReference type="AlphaFoldDB" id="A0A1E8CK27"/>
<dbReference type="PIRSF" id="PIRSF002741">
    <property type="entry name" value="MppA"/>
    <property type="match status" value="1"/>
</dbReference>
<keyword evidence="7" id="KW-1133">Transmembrane helix</keyword>
<dbReference type="STRING" id="1524254.PHACT_06420"/>
<gene>
    <name evidence="9" type="ORF">PHACT_06420</name>
</gene>
<dbReference type="Proteomes" id="UP000175669">
    <property type="component" value="Unassembled WGS sequence"/>
</dbReference>
<dbReference type="OrthoDB" id="9801912at2"/>
<evidence type="ECO:0000256" key="1">
    <source>
        <dbReference type="ARBA" id="ARBA00004196"/>
    </source>
</evidence>
<evidence type="ECO:0000256" key="7">
    <source>
        <dbReference type="SAM" id="Phobius"/>
    </source>
</evidence>
<dbReference type="FunFam" id="3.90.76.10:FF:000001">
    <property type="entry name" value="Oligopeptide ABC transporter substrate-binding protein"/>
    <property type="match status" value="1"/>
</dbReference>
<keyword evidence="4" id="KW-0732">Signal</keyword>
<keyword evidence="3" id="KW-0813">Transport</keyword>
<dbReference type="PANTHER" id="PTHR30290:SF10">
    <property type="entry name" value="PERIPLASMIC OLIGOPEPTIDE-BINDING PROTEIN-RELATED"/>
    <property type="match status" value="1"/>
</dbReference>
<evidence type="ECO:0000256" key="4">
    <source>
        <dbReference type="ARBA" id="ARBA00022729"/>
    </source>
</evidence>
<keyword evidence="7" id="KW-0472">Membrane</keyword>
<dbReference type="Gene3D" id="3.90.76.10">
    <property type="entry name" value="Dipeptide-binding Protein, Domain 1"/>
    <property type="match status" value="1"/>
</dbReference>
<protein>
    <recommendedName>
        <fullName evidence="8">Solute-binding protein family 5 domain-containing protein</fullName>
    </recommendedName>
</protein>
<dbReference type="PANTHER" id="PTHR30290">
    <property type="entry name" value="PERIPLASMIC BINDING COMPONENT OF ABC TRANSPORTER"/>
    <property type="match status" value="1"/>
</dbReference>
<keyword evidence="10" id="KW-1185">Reference proteome</keyword>
<dbReference type="EMBL" id="MASR01000001">
    <property type="protein sequence ID" value="OFE12816.1"/>
    <property type="molecule type" value="Genomic_DNA"/>
</dbReference>
<feature type="transmembrane region" description="Helical" evidence="7">
    <location>
        <begin position="25"/>
        <end position="49"/>
    </location>
</feature>
<dbReference type="InterPro" id="IPR030678">
    <property type="entry name" value="Peptide/Ni-bd"/>
</dbReference>
<evidence type="ECO:0000313" key="10">
    <source>
        <dbReference type="Proteomes" id="UP000175669"/>
    </source>
</evidence>
<dbReference type="GO" id="GO:0043190">
    <property type="term" value="C:ATP-binding cassette (ABC) transporter complex"/>
    <property type="evidence" value="ECO:0007669"/>
    <property type="project" value="InterPro"/>
</dbReference>
<feature type="domain" description="Solute-binding protein family 5" evidence="8">
    <location>
        <begin position="108"/>
        <end position="486"/>
    </location>
</feature>
<name>A0A1E8CK27_9GAMM</name>
<comment type="subcellular location">
    <subcellularLocation>
        <location evidence="1">Cell envelope</location>
    </subcellularLocation>
</comment>
<evidence type="ECO:0000256" key="6">
    <source>
        <dbReference type="ARBA" id="ARBA00022927"/>
    </source>
</evidence>
<reference evidence="10" key="1">
    <citation type="submission" date="2016-07" db="EMBL/GenBank/DDBJ databases">
        <authorList>
            <person name="Florea S."/>
            <person name="Webb J.S."/>
            <person name="Jaromczyk J."/>
            <person name="Schardl C.L."/>
        </authorList>
    </citation>
    <scope>NUCLEOTIDE SEQUENCE [LARGE SCALE GENOMIC DNA]</scope>
    <source>
        <strain evidence="10">KCTC 42131</strain>
    </source>
</reference>
<dbReference type="GO" id="GO:0015031">
    <property type="term" value="P:protein transport"/>
    <property type="evidence" value="ECO:0007669"/>
    <property type="project" value="UniProtKB-KW"/>
</dbReference>